<evidence type="ECO:0000256" key="1">
    <source>
        <dbReference type="SAM" id="SignalP"/>
    </source>
</evidence>
<accession>A0ABY7ZUF9</accession>
<gene>
    <name evidence="2" type="ORF">PVK37_06855</name>
</gene>
<reference evidence="2 3" key="1">
    <citation type="submission" date="2023-02" db="EMBL/GenBank/DDBJ databases">
        <authorList>
            <person name="Mo P."/>
        </authorList>
    </citation>
    <scope>NUCLEOTIDE SEQUENCE [LARGE SCALE GENOMIC DNA]</scope>
    <source>
        <strain evidence="2 3">HUAS 3</strain>
    </source>
</reference>
<evidence type="ECO:0000313" key="3">
    <source>
        <dbReference type="Proteomes" id="UP001219605"/>
    </source>
</evidence>
<keyword evidence="1" id="KW-0732">Signal</keyword>
<proteinExistence type="predicted"/>
<feature type="signal peptide" evidence="1">
    <location>
        <begin position="1"/>
        <end position="29"/>
    </location>
</feature>
<dbReference type="Pfam" id="PF19806">
    <property type="entry name" value="DUF6289"/>
    <property type="match status" value="1"/>
</dbReference>
<dbReference type="InterPro" id="IPR046256">
    <property type="entry name" value="DUF6289"/>
</dbReference>
<dbReference type="EMBL" id="CP118615">
    <property type="protein sequence ID" value="WDZ86133.1"/>
    <property type="molecule type" value="Genomic_DNA"/>
</dbReference>
<dbReference type="RefSeq" id="WP_275032918.1">
    <property type="nucleotide sequence ID" value="NZ_CP118615.1"/>
</dbReference>
<evidence type="ECO:0000313" key="2">
    <source>
        <dbReference type="EMBL" id="WDZ86133.1"/>
    </source>
</evidence>
<keyword evidence="3" id="KW-1185">Reference proteome</keyword>
<feature type="chain" id="PRO_5045976343" evidence="1">
    <location>
        <begin position="30"/>
        <end position="84"/>
    </location>
</feature>
<protein>
    <submittedName>
        <fullName evidence="2">Uncharacterized protein</fullName>
    </submittedName>
</protein>
<dbReference type="Proteomes" id="UP001219605">
    <property type="component" value="Chromosome"/>
</dbReference>
<name>A0ABY7ZUF9_9ACTN</name>
<sequence length="84" mass="9182">MRRMLRNAAVAAALAMAGGTLATASPAQAIPYPKDNQSVVYTYYSDASRTVQVGTWIYGNCLEDFFWGTKTAYYEIDTVTCPAD</sequence>
<organism evidence="2 3">
    <name type="scientific">Micromonospora cathayae</name>
    <dbReference type="NCBI Taxonomy" id="3028804"/>
    <lineage>
        <taxon>Bacteria</taxon>
        <taxon>Bacillati</taxon>
        <taxon>Actinomycetota</taxon>
        <taxon>Actinomycetes</taxon>
        <taxon>Micromonosporales</taxon>
        <taxon>Micromonosporaceae</taxon>
        <taxon>Micromonospora</taxon>
    </lineage>
</organism>